<sequence length="88" mass="10295">MRNKTNKEHQICKVLQDYHAGKSGVELFEEYGIYGATIFELKEKYKDVAIDILAVLVNLSEENRRLKSMYAELCVQHCRLKELLNEEC</sequence>
<protein>
    <recommendedName>
        <fullName evidence="5">Transposase</fullName>
    </recommendedName>
</protein>
<dbReference type="Proteomes" id="UP000308196">
    <property type="component" value="Chromosome"/>
</dbReference>
<dbReference type="EMBL" id="JBEOQB010000008">
    <property type="protein sequence ID" value="MEZ0454631.1"/>
    <property type="molecule type" value="Genomic_DNA"/>
</dbReference>
<dbReference type="AlphaFoldDB" id="A0A4U9W064"/>
<dbReference type="RefSeq" id="WP_028070247.1">
    <property type="nucleotide sequence ID" value="NZ_CP141191.1"/>
</dbReference>
<evidence type="ECO:0000313" key="4">
    <source>
        <dbReference type="Proteomes" id="UP001566204"/>
    </source>
</evidence>
<evidence type="ECO:0000313" key="1">
    <source>
        <dbReference type="EMBL" id="MEZ0454631.1"/>
    </source>
</evidence>
<reference evidence="2 3" key="1">
    <citation type="submission" date="2019-05" db="EMBL/GenBank/DDBJ databases">
        <authorList>
            <consortium name="Pathogen Informatics"/>
        </authorList>
    </citation>
    <scope>NUCLEOTIDE SEQUENCE [LARGE SCALE GENOMIC DNA]</scope>
    <source>
        <strain evidence="2 3">NCTC11429</strain>
    </source>
</reference>
<dbReference type="KEGG" id="stha:NCTC11429_04569"/>
<organism evidence="2 3">
    <name type="scientific">Sphingobacterium thalpophilum</name>
    <dbReference type="NCBI Taxonomy" id="259"/>
    <lineage>
        <taxon>Bacteria</taxon>
        <taxon>Pseudomonadati</taxon>
        <taxon>Bacteroidota</taxon>
        <taxon>Sphingobacteriia</taxon>
        <taxon>Sphingobacteriales</taxon>
        <taxon>Sphingobacteriaceae</taxon>
        <taxon>Sphingobacterium</taxon>
    </lineage>
</organism>
<proteinExistence type="predicted"/>
<accession>A0A4U9W064</accession>
<evidence type="ECO:0008006" key="5">
    <source>
        <dbReference type="Google" id="ProtNLM"/>
    </source>
</evidence>
<dbReference type="EMBL" id="LR590484">
    <property type="protein sequence ID" value="VTR52367.1"/>
    <property type="molecule type" value="Genomic_DNA"/>
</dbReference>
<dbReference type="STRING" id="1123265.GCA_000686625_03499"/>
<dbReference type="Proteomes" id="UP001566204">
    <property type="component" value="Unassembled WGS sequence"/>
</dbReference>
<evidence type="ECO:0000313" key="2">
    <source>
        <dbReference type="EMBL" id="VTR52367.1"/>
    </source>
</evidence>
<dbReference type="GeneID" id="78465147"/>
<name>A0A4U9W064_9SPHI</name>
<evidence type="ECO:0000313" key="3">
    <source>
        <dbReference type="Proteomes" id="UP000308196"/>
    </source>
</evidence>
<reference evidence="1 4" key="2">
    <citation type="submission" date="2024-06" db="EMBL/GenBank/DDBJ databases">
        <title>Soil Sphingobacterium thalpophilum.</title>
        <authorList>
            <person name="Yang J."/>
            <person name="Li J."/>
        </authorList>
    </citation>
    <scope>NUCLEOTIDE SEQUENCE [LARGE SCALE GENOMIC DNA]</scope>
    <source>
        <strain evidence="1 4">22g91tb</strain>
    </source>
</reference>
<gene>
    <name evidence="1" type="ORF">ABTW24_23785</name>
    <name evidence="2" type="ORF">NCTC11429_04569</name>
</gene>
<keyword evidence="4" id="KW-1185">Reference proteome</keyword>